<dbReference type="InterPro" id="IPR017853">
    <property type="entry name" value="GH"/>
</dbReference>
<keyword evidence="4 7" id="KW-0378">Hydrolase</keyword>
<proteinExistence type="inferred from homology"/>
<dbReference type="PANTHER" id="PTHR22600:SF26">
    <property type="entry name" value="BETA-N-ACETYLHEXOSAMINIDASE"/>
    <property type="match status" value="1"/>
</dbReference>
<evidence type="ECO:0000256" key="2">
    <source>
        <dbReference type="ARBA" id="ARBA00006285"/>
    </source>
</evidence>
<dbReference type="GeneID" id="19948253"/>
<feature type="chain" id="PRO_5004583414" description="Beta-hexosaminidase" evidence="9">
    <location>
        <begin position="17"/>
        <end position="585"/>
    </location>
</feature>
<dbReference type="InterPro" id="IPR025705">
    <property type="entry name" value="Beta_hexosaminidase_sua/sub"/>
</dbReference>
<dbReference type="Pfam" id="PF00728">
    <property type="entry name" value="Glyco_hydro_20"/>
    <property type="match status" value="1"/>
</dbReference>
<dbReference type="EC" id="3.2.1.52" evidence="7"/>
<dbReference type="InParanoid" id="T0QKR1"/>
<dbReference type="PIRSF" id="PIRSF001093">
    <property type="entry name" value="B-hxosamndse_ab_euk"/>
    <property type="match status" value="1"/>
</dbReference>
<evidence type="ECO:0000256" key="1">
    <source>
        <dbReference type="ARBA" id="ARBA00001231"/>
    </source>
</evidence>
<dbReference type="Pfam" id="PF14845">
    <property type="entry name" value="Glycohydro_20b2"/>
    <property type="match status" value="1"/>
</dbReference>
<feature type="active site" description="Proton donor" evidence="8">
    <location>
        <position position="364"/>
    </location>
</feature>
<dbReference type="InterPro" id="IPR029019">
    <property type="entry name" value="HEX_eukaryotic_N"/>
</dbReference>
<comment type="similarity">
    <text evidence="2 7">Belongs to the glycosyl hydrolase 20 family.</text>
</comment>
<dbReference type="STRING" id="1156394.T0QKR1"/>
<accession>T0QKR1</accession>
<dbReference type="AlphaFoldDB" id="T0QKR1"/>
<dbReference type="eggNOG" id="KOG2499">
    <property type="taxonomic scope" value="Eukaryota"/>
</dbReference>
<dbReference type="SUPFAM" id="SSF51445">
    <property type="entry name" value="(Trans)glycosidases"/>
    <property type="match status" value="1"/>
</dbReference>
<evidence type="ECO:0000256" key="9">
    <source>
        <dbReference type="SAM" id="SignalP"/>
    </source>
</evidence>
<dbReference type="Gene3D" id="3.20.20.80">
    <property type="entry name" value="Glycosidases"/>
    <property type="match status" value="1"/>
</dbReference>
<keyword evidence="5" id="KW-0325">Glycoprotein</keyword>
<dbReference type="PRINTS" id="PR00738">
    <property type="entry name" value="GLHYDRLASE20"/>
</dbReference>
<dbReference type="PANTHER" id="PTHR22600">
    <property type="entry name" value="BETA-HEXOSAMINIDASE"/>
    <property type="match status" value="1"/>
</dbReference>
<dbReference type="FunFam" id="3.20.20.80:FF:000063">
    <property type="entry name" value="Beta-hexosaminidase"/>
    <property type="match status" value="1"/>
</dbReference>
<gene>
    <name evidence="12" type="ORF">SDRG_07526</name>
</gene>
<name>T0QKR1_SAPDV</name>
<evidence type="ECO:0000256" key="8">
    <source>
        <dbReference type="PIRSR" id="PIRSR001093-1"/>
    </source>
</evidence>
<evidence type="ECO:0000259" key="10">
    <source>
        <dbReference type="Pfam" id="PF00728"/>
    </source>
</evidence>
<protein>
    <recommendedName>
        <fullName evidence="7">Beta-hexosaminidase</fullName>
        <ecNumber evidence="7">3.2.1.52</ecNumber>
    </recommendedName>
</protein>
<dbReference type="Gene3D" id="3.30.379.10">
    <property type="entry name" value="Chitobiase/beta-hexosaminidase domain 2-like"/>
    <property type="match status" value="1"/>
</dbReference>
<dbReference type="CDD" id="cd06562">
    <property type="entry name" value="GH20_HexA_HexB-like"/>
    <property type="match status" value="1"/>
</dbReference>
<dbReference type="OMA" id="NYCVEPP"/>
<evidence type="ECO:0000256" key="6">
    <source>
        <dbReference type="ARBA" id="ARBA00023295"/>
    </source>
</evidence>
<dbReference type="GO" id="GO:0005975">
    <property type="term" value="P:carbohydrate metabolic process"/>
    <property type="evidence" value="ECO:0007669"/>
    <property type="project" value="InterPro"/>
</dbReference>
<dbReference type="OrthoDB" id="59198at2759"/>
<feature type="signal peptide" evidence="9">
    <location>
        <begin position="1"/>
        <end position="16"/>
    </location>
</feature>
<dbReference type="GO" id="GO:0030203">
    <property type="term" value="P:glycosaminoglycan metabolic process"/>
    <property type="evidence" value="ECO:0007669"/>
    <property type="project" value="TreeGrafter"/>
</dbReference>
<dbReference type="RefSeq" id="XP_008611585.1">
    <property type="nucleotide sequence ID" value="XM_008613363.1"/>
</dbReference>
<keyword evidence="3 9" id="KW-0732">Signal</keyword>
<evidence type="ECO:0000259" key="11">
    <source>
        <dbReference type="Pfam" id="PF14845"/>
    </source>
</evidence>
<dbReference type="EMBL" id="JH767152">
    <property type="protein sequence ID" value="EQC35301.1"/>
    <property type="molecule type" value="Genomic_DNA"/>
</dbReference>
<keyword evidence="13" id="KW-1185">Reference proteome</keyword>
<reference evidence="12 13" key="1">
    <citation type="submission" date="2012-04" db="EMBL/GenBank/DDBJ databases">
        <title>The Genome Sequence of Saprolegnia declina VS20.</title>
        <authorList>
            <consortium name="The Broad Institute Genome Sequencing Platform"/>
            <person name="Russ C."/>
            <person name="Nusbaum C."/>
            <person name="Tyler B."/>
            <person name="van West P."/>
            <person name="Dieguez-Uribeondo J."/>
            <person name="de Bruijn I."/>
            <person name="Tripathy S."/>
            <person name="Jiang R."/>
            <person name="Young S.K."/>
            <person name="Zeng Q."/>
            <person name="Gargeya S."/>
            <person name="Fitzgerald M."/>
            <person name="Haas B."/>
            <person name="Abouelleil A."/>
            <person name="Alvarado L."/>
            <person name="Arachchi H.M."/>
            <person name="Berlin A."/>
            <person name="Chapman S.B."/>
            <person name="Goldberg J."/>
            <person name="Griggs A."/>
            <person name="Gujja S."/>
            <person name="Hansen M."/>
            <person name="Howarth C."/>
            <person name="Imamovic A."/>
            <person name="Larimer J."/>
            <person name="McCowen C."/>
            <person name="Montmayeur A."/>
            <person name="Murphy C."/>
            <person name="Neiman D."/>
            <person name="Pearson M."/>
            <person name="Priest M."/>
            <person name="Roberts A."/>
            <person name="Saif S."/>
            <person name="Shea T."/>
            <person name="Sisk P."/>
            <person name="Sykes S."/>
            <person name="Wortman J."/>
            <person name="Nusbaum C."/>
            <person name="Birren B."/>
        </authorList>
    </citation>
    <scope>NUCLEOTIDE SEQUENCE [LARGE SCALE GENOMIC DNA]</scope>
    <source>
        <strain evidence="12 13">VS20</strain>
    </source>
</reference>
<dbReference type="SUPFAM" id="SSF55545">
    <property type="entry name" value="beta-N-acetylhexosaminidase-like domain"/>
    <property type="match status" value="1"/>
</dbReference>
<evidence type="ECO:0000256" key="4">
    <source>
        <dbReference type="ARBA" id="ARBA00022801"/>
    </source>
</evidence>
<dbReference type="Proteomes" id="UP000030762">
    <property type="component" value="Unassembled WGS sequence"/>
</dbReference>
<dbReference type="GO" id="GO:0016231">
    <property type="term" value="F:beta-N-acetylglucosaminidase activity"/>
    <property type="evidence" value="ECO:0007669"/>
    <property type="project" value="TreeGrafter"/>
</dbReference>
<dbReference type="InterPro" id="IPR015883">
    <property type="entry name" value="Glyco_hydro_20_cat"/>
</dbReference>
<dbReference type="VEuPathDB" id="FungiDB:SDRG_07526"/>
<evidence type="ECO:0000256" key="7">
    <source>
        <dbReference type="PIRNR" id="PIRNR001093"/>
    </source>
</evidence>
<feature type="domain" description="Beta-hexosaminidase eukaryotic type N-terminal" evidence="11">
    <location>
        <begin position="60"/>
        <end position="176"/>
    </location>
</feature>
<sequence>MKIYASLLAVAGLATALEIPKHTYKCVDGICVQSPIAERGVTPGALGLRMCEMTCGAGSLWPYPSTISLGSAVQAINLNAVSVQINGAESASRLTGAIGKAFTESVLAKGRTAGASTESIGRGEGLVITATIASSTEALSTETDESYELSIDGPKVKINAATVYGYRHALTTLNQLIDYDDISDSVKIVNKVSIKDKPAYSHRGIVLDTSRNYFSIESLRRLIDTMAANKLNTFHWHFSDSGSFPMELTSEPRLTMYGAYSRDQIYTLDQVRELVQFAKSRGVRIIPELDVPSHAGAGWQWGPKAGYGELTLCYGSDPWMNYCVQPPCGQLNPLNAHVYDILKTVFAELHSIFDDEVFHMGGDEVSVACWNSTKTITDHIKDTSTNAPFFELWGDFQLKAGEYVEKANKKIMVWTSDLTTDSYLKYFKPKNTIVQLWGAATDGDAARLTSKGFSVVASYYDTHYLDCGFGGWVSKGNGWCAPYKSWQVIYDLDVRANLTEASAKLMLGSEVVMWSEIAGDRAVEAKIWPRAAALAERLWTNPKTNWKNAMSRMRIQRDRIADAGINADGVHPLWCRQNPGKCTLI</sequence>
<keyword evidence="6 7" id="KW-0326">Glycosidase</keyword>
<dbReference type="InterPro" id="IPR029018">
    <property type="entry name" value="Hex-like_dom2"/>
</dbReference>
<organism evidence="12 13">
    <name type="scientific">Saprolegnia diclina (strain VS20)</name>
    <dbReference type="NCBI Taxonomy" id="1156394"/>
    <lineage>
        <taxon>Eukaryota</taxon>
        <taxon>Sar</taxon>
        <taxon>Stramenopiles</taxon>
        <taxon>Oomycota</taxon>
        <taxon>Saprolegniomycetes</taxon>
        <taxon>Saprolegniales</taxon>
        <taxon>Saprolegniaceae</taxon>
        <taxon>Saprolegnia</taxon>
    </lineage>
</organism>
<evidence type="ECO:0000256" key="3">
    <source>
        <dbReference type="ARBA" id="ARBA00022729"/>
    </source>
</evidence>
<dbReference type="GO" id="GO:0005886">
    <property type="term" value="C:plasma membrane"/>
    <property type="evidence" value="ECO:0007669"/>
    <property type="project" value="TreeGrafter"/>
</dbReference>
<evidence type="ECO:0000256" key="5">
    <source>
        <dbReference type="ARBA" id="ARBA00023180"/>
    </source>
</evidence>
<evidence type="ECO:0000313" key="13">
    <source>
        <dbReference type="Proteomes" id="UP000030762"/>
    </source>
</evidence>
<feature type="domain" description="Glycoside hydrolase family 20 catalytic" evidence="10">
    <location>
        <begin position="200"/>
        <end position="541"/>
    </location>
</feature>
<evidence type="ECO:0000313" key="12">
    <source>
        <dbReference type="EMBL" id="EQC35301.1"/>
    </source>
</evidence>
<comment type="catalytic activity">
    <reaction evidence="1 7">
        <text>Hydrolysis of terminal non-reducing N-acetyl-D-hexosamine residues in N-acetyl-beta-D-hexosaminides.</text>
        <dbReference type="EC" id="3.2.1.52"/>
    </reaction>
</comment>